<dbReference type="RefSeq" id="YP_004327587.1">
    <property type="nucleotide sequence ID" value="NC_015297.1"/>
</dbReference>
<dbReference type="KEGG" id="vg:10358594"/>
<accession>E5F075</accession>
<dbReference type="Proteomes" id="UP000008733">
    <property type="component" value="Segment"/>
</dbReference>
<name>E5F075_9VIRU</name>
<proteinExistence type="predicted"/>
<keyword evidence="1" id="KW-0472">Membrane</keyword>
<evidence type="ECO:0000313" key="3">
    <source>
        <dbReference type="Proteomes" id="UP000008733"/>
    </source>
</evidence>
<evidence type="ECO:0000256" key="1">
    <source>
        <dbReference type="SAM" id="Phobius"/>
    </source>
</evidence>
<keyword evidence="3" id="KW-1185">Reference proteome</keyword>
<dbReference type="GeneID" id="10358594"/>
<keyword evidence="1" id="KW-0812">Transmembrane</keyword>
<keyword evidence="1" id="KW-1133">Transmembrane helix</keyword>
<dbReference type="EMBL" id="HM064452">
    <property type="protein sequence ID" value="ADQ27593.1"/>
    <property type="molecule type" value="Genomic_DNA"/>
</dbReference>
<organism evidence="2 3">
    <name type="scientific">Ralstonia phage PE226</name>
    <dbReference type="NCBI Taxonomy" id="926543"/>
    <lineage>
        <taxon>Viruses</taxon>
        <taxon>Monodnaviria</taxon>
        <taxon>Loebvirae</taxon>
        <taxon>Hofneiviricota</taxon>
        <taxon>Faserviricetes</taxon>
        <taxon>Tubulavirales</taxon>
        <taxon>Inoviridae</taxon>
        <taxon>Parhipatevirus</taxon>
        <taxon>Parhipatevirus PE226</taxon>
    </lineage>
</organism>
<feature type="transmembrane region" description="Helical" evidence="1">
    <location>
        <begin position="32"/>
        <end position="53"/>
    </location>
</feature>
<sequence length="60" mass="6352">MRDVTDNVTGELAPGRSGELVSLRGRTLMHPVLSALVCFGFLALCAAAALRIAGYSWGLF</sequence>
<protein>
    <submittedName>
        <fullName evidence="2">Uncharacterized protein</fullName>
    </submittedName>
</protein>
<reference evidence="2 3" key="1">
    <citation type="journal article" date="2011" name="J. Appl. Microbiol.">
        <title>Characterization of filamentous bacteriophage PE226 infecting Ralstonia solanacearum strains.</title>
        <authorList>
            <person name="Murugaiyan S."/>
            <person name="Bae J.Y."/>
            <person name="Wu J."/>
            <person name="Lee S.D."/>
            <person name="Um H.Y."/>
            <person name="Choi H.K."/>
            <person name="Chung E."/>
            <person name="Lee J.H."/>
            <person name="Lee S.W."/>
        </authorList>
    </citation>
    <scope>NUCLEOTIDE SEQUENCE [LARGE SCALE GENOMIC DNA]</scope>
    <source>
        <strain evidence="2">PE226</strain>
    </source>
</reference>
<evidence type="ECO:0000313" key="2">
    <source>
        <dbReference type="EMBL" id="ADQ27593.1"/>
    </source>
</evidence>